<feature type="region of interest" description="Disordered" evidence="1">
    <location>
        <begin position="78"/>
        <end position="113"/>
    </location>
</feature>
<dbReference type="AlphaFoldDB" id="A0A974PML4"/>
<gene>
    <name evidence="2" type="ORF">EZH22_24310</name>
</gene>
<dbReference type="Proteomes" id="UP000596427">
    <property type="component" value="Chromosome"/>
</dbReference>
<accession>A0A974PML4</accession>
<evidence type="ECO:0000313" key="3">
    <source>
        <dbReference type="Proteomes" id="UP000596427"/>
    </source>
</evidence>
<organism evidence="2 3">
    <name type="scientific">Xanthobacter dioxanivorans</name>
    <dbReference type="NCBI Taxonomy" id="2528964"/>
    <lineage>
        <taxon>Bacteria</taxon>
        <taxon>Pseudomonadati</taxon>
        <taxon>Pseudomonadota</taxon>
        <taxon>Alphaproteobacteria</taxon>
        <taxon>Hyphomicrobiales</taxon>
        <taxon>Xanthobacteraceae</taxon>
        <taxon>Xanthobacter</taxon>
    </lineage>
</organism>
<dbReference type="EMBL" id="CP063362">
    <property type="protein sequence ID" value="QRG06078.1"/>
    <property type="molecule type" value="Genomic_DNA"/>
</dbReference>
<name>A0A974PML4_9HYPH</name>
<keyword evidence="3" id="KW-1185">Reference proteome</keyword>
<evidence type="ECO:0000256" key="1">
    <source>
        <dbReference type="SAM" id="MobiDB-lite"/>
    </source>
</evidence>
<proteinExistence type="predicted"/>
<protein>
    <submittedName>
        <fullName evidence="2">Uncharacterized protein</fullName>
    </submittedName>
</protein>
<dbReference type="KEGG" id="xdi:EZH22_24310"/>
<evidence type="ECO:0000313" key="2">
    <source>
        <dbReference type="EMBL" id="QRG06078.1"/>
    </source>
</evidence>
<reference evidence="2 3" key="1">
    <citation type="submission" date="2020-10" db="EMBL/GenBank/DDBJ databases">
        <title>Degradation of 1,4-Dioxane by Xanthobacter sp. YN2, via a Novel Group-2 Soluble Di-Iron Monooxygenase.</title>
        <authorList>
            <person name="Ma F."/>
            <person name="Wang Y."/>
            <person name="Yang J."/>
            <person name="Guo H."/>
            <person name="Su D."/>
            <person name="Yu L."/>
        </authorList>
    </citation>
    <scope>NUCLEOTIDE SEQUENCE [LARGE SCALE GENOMIC DNA]</scope>
    <source>
        <strain evidence="2 3">YN2</strain>
    </source>
</reference>
<sequence>MAVENPVLKAKGATWWVTDETQKGGCPAHTKASLGEFFYTVISEGVQIGEIWCFNPKFHRSMTLVTIYATPEQKQTIEEKSAFRFRPPPKVHLNSTSDQSAGRRALAEPEGEG</sequence>
<dbReference type="RefSeq" id="WP_203192953.1">
    <property type="nucleotide sequence ID" value="NZ_CP063362.1"/>
</dbReference>